<evidence type="ECO:0000256" key="1">
    <source>
        <dbReference type="SAM" id="MobiDB-lite"/>
    </source>
</evidence>
<proteinExistence type="predicted"/>
<feature type="compositionally biased region" description="Polar residues" evidence="1">
    <location>
        <begin position="21"/>
        <end position="34"/>
    </location>
</feature>
<feature type="compositionally biased region" description="Polar residues" evidence="1">
    <location>
        <begin position="1"/>
        <end position="10"/>
    </location>
</feature>
<dbReference type="EMBL" id="DS022260">
    <property type="protein sequence ID" value="EWG54208.1"/>
    <property type="molecule type" value="Genomic_DNA"/>
</dbReference>
<dbReference type="RefSeq" id="XP_018760399.1">
    <property type="nucleotide sequence ID" value="XM_018901816.1"/>
</dbReference>
<name>W7MRW0_GIBM7</name>
<dbReference type="OrthoDB" id="10316974at2759"/>
<dbReference type="KEGG" id="fvr:FVEG_12473"/>
<gene>
    <name evidence="2" type="ORF">FVEG_12473</name>
</gene>
<sequence length="203" mass="22056">MPPQKSTPQKATPKAIPKATQKATQKSTAEKSTPQKATSQKATQKSTAQKSTQKSSGEGTESPPDDKGNWYNLWEALAGSAKGNTNTVRGSGNNTILIGTDNKNELDGNKNLVAEHGARNENKSKGHWNKIGLKGEDISHAPEESINKRVIHLTNLSKPKKGSTTGDQQRGNKGNDIVADRLQRIRHMCNGYLSEGYNWDEVP</sequence>
<dbReference type="AlphaFoldDB" id="W7MRW0"/>
<dbReference type="HOGENOM" id="CLU_1366305_0_0_1"/>
<dbReference type="VEuPathDB" id="FungiDB:FVEG_12473"/>
<organism evidence="2 3">
    <name type="scientific">Gibberella moniliformis (strain M3125 / FGSC 7600)</name>
    <name type="common">Maize ear and stalk rot fungus</name>
    <name type="synonym">Fusarium verticillioides</name>
    <dbReference type="NCBI Taxonomy" id="334819"/>
    <lineage>
        <taxon>Eukaryota</taxon>
        <taxon>Fungi</taxon>
        <taxon>Dikarya</taxon>
        <taxon>Ascomycota</taxon>
        <taxon>Pezizomycotina</taxon>
        <taxon>Sordariomycetes</taxon>
        <taxon>Hypocreomycetidae</taxon>
        <taxon>Hypocreales</taxon>
        <taxon>Nectriaceae</taxon>
        <taxon>Fusarium</taxon>
        <taxon>Fusarium fujikuroi species complex</taxon>
    </lineage>
</organism>
<feature type="compositionally biased region" description="Polar residues" evidence="1">
    <location>
        <begin position="155"/>
        <end position="172"/>
    </location>
</feature>
<feature type="region of interest" description="Disordered" evidence="1">
    <location>
        <begin position="1"/>
        <end position="70"/>
    </location>
</feature>
<keyword evidence="3" id="KW-1185">Reference proteome</keyword>
<dbReference type="Proteomes" id="UP000009096">
    <property type="component" value="Chromosome 4"/>
</dbReference>
<evidence type="ECO:0000313" key="3">
    <source>
        <dbReference type="Proteomes" id="UP000009096"/>
    </source>
</evidence>
<reference evidence="2 3" key="1">
    <citation type="journal article" date="2010" name="Nature">
        <title>Comparative genomics reveals mobile pathogenicity chromosomes in Fusarium.</title>
        <authorList>
            <person name="Ma L.J."/>
            <person name="van der Does H.C."/>
            <person name="Borkovich K.A."/>
            <person name="Coleman J.J."/>
            <person name="Daboussi M.J."/>
            <person name="Di Pietro A."/>
            <person name="Dufresne M."/>
            <person name="Freitag M."/>
            <person name="Grabherr M."/>
            <person name="Henrissat B."/>
            <person name="Houterman P.M."/>
            <person name="Kang S."/>
            <person name="Shim W.B."/>
            <person name="Woloshuk C."/>
            <person name="Xie X."/>
            <person name="Xu J.R."/>
            <person name="Antoniw J."/>
            <person name="Baker S.E."/>
            <person name="Bluhm B.H."/>
            <person name="Breakspear A."/>
            <person name="Brown D.W."/>
            <person name="Butchko R.A."/>
            <person name="Chapman S."/>
            <person name="Coulson R."/>
            <person name="Coutinho P.M."/>
            <person name="Danchin E.G."/>
            <person name="Diener A."/>
            <person name="Gale L.R."/>
            <person name="Gardiner D.M."/>
            <person name="Goff S."/>
            <person name="Hammond-Kosack K.E."/>
            <person name="Hilburn K."/>
            <person name="Hua-Van A."/>
            <person name="Jonkers W."/>
            <person name="Kazan K."/>
            <person name="Kodira C.D."/>
            <person name="Koehrsen M."/>
            <person name="Kumar L."/>
            <person name="Lee Y.H."/>
            <person name="Li L."/>
            <person name="Manners J.M."/>
            <person name="Miranda-Saavedra D."/>
            <person name="Mukherjee M."/>
            <person name="Park G."/>
            <person name="Park J."/>
            <person name="Park S.Y."/>
            <person name="Proctor R.H."/>
            <person name="Regev A."/>
            <person name="Ruiz-Roldan M.C."/>
            <person name="Sain D."/>
            <person name="Sakthikumar S."/>
            <person name="Sykes S."/>
            <person name="Schwartz D.C."/>
            <person name="Turgeon B.G."/>
            <person name="Wapinski I."/>
            <person name="Yoder O."/>
            <person name="Young S."/>
            <person name="Zeng Q."/>
            <person name="Zhou S."/>
            <person name="Galagan J."/>
            <person name="Cuomo C.A."/>
            <person name="Kistler H.C."/>
            <person name="Rep M."/>
        </authorList>
    </citation>
    <scope>NUCLEOTIDE SEQUENCE [LARGE SCALE GENOMIC DNA]</scope>
    <source>
        <strain evidence="3">M3125 / FGSC 7600</strain>
    </source>
</reference>
<dbReference type="EMBL" id="CM000581">
    <property type="protein sequence ID" value="EWG54208.1"/>
    <property type="molecule type" value="Genomic_DNA"/>
</dbReference>
<feature type="compositionally biased region" description="Low complexity" evidence="1">
    <location>
        <begin position="35"/>
        <end position="56"/>
    </location>
</feature>
<protein>
    <submittedName>
        <fullName evidence="2">Uncharacterized protein</fullName>
    </submittedName>
</protein>
<dbReference type="GeneID" id="30069911"/>
<evidence type="ECO:0000313" key="2">
    <source>
        <dbReference type="EMBL" id="EWG54208.1"/>
    </source>
</evidence>
<accession>W7MRW0</accession>
<feature type="region of interest" description="Disordered" evidence="1">
    <location>
        <begin position="155"/>
        <end position="175"/>
    </location>
</feature>